<evidence type="ECO:0000313" key="1">
    <source>
        <dbReference type="EMBL" id="KAE9543978.1"/>
    </source>
</evidence>
<dbReference type="Proteomes" id="UP000475862">
    <property type="component" value="Unassembled WGS sequence"/>
</dbReference>
<sequence>MSKYILSNLLLCLDLANRHPTTKAKLKKLLSCLKVSCGVMSSNESTHTFDEWLHNPLNAAAKNIVTEIYKLKKGKQFIDYYQEKIVFTIYYDKILKNRNIYTFIIFNLLVGSFHCKSEYPWCIIIEVKSKNFPTVLKENREKQKKSVGKTGIFTQNQFSTKLIFLYMVVKKFNTKFSISFPSSR</sequence>
<protein>
    <submittedName>
        <fullName evidence="1">Uncharacterized protein</fullName>
    </submittedName>
</protein>
<name>A0A6G0U4D3_APHGL</name>
<evidence type="ECO:0000313" key="2">
    <source>
        <dbReference type="Proteomes" id="UP000475862"/>
    </source>
</evidence>
<dbReference type="AlphaFoldDB" id="A0A6G0U4D3"/>
<dbReference type="EMBL" id="VYZN01000003">
    <property type="protein sequence ID" value="KAE9543978.1"/>
    <property type="molecule type" value="Genomic_DNA"/>
</dbReference>
<gene>
    <name evidence="1" type="ORF">AGLY_001667</name>
</gene>
<comment type="caution">
    <text evidence="1">The sequence shown here is derived from an EMBL/GenBank/DDBJ whole genome shotgun (WGS) entry which is preliminary data.</text>
</comment>
<proteinExistence type="predicted"/>
<organism evidence="1 2">
    <name type="scientific">Aphis glycines</name>
    <name type="common">Soybean aphid</name>
    <dbReference type="NCBI Taxonomy" id="307491"/>
    <lineage>
        <taxon>Eukaryota</taxon>
        <taxon>Metazoa</taxon>
        <taxon>Ecdysozoa</taxon>
        <taxon>Arthropoda</taxon>
        <taxon>Hexapoda</taxon>
        <taxon>Insecta</taxon>
        <taxon>Pterygota</taxon>
        <taxon>Neoptera</taxon>
        <taxon>Paraneoptera</taxon>
        <taxon>Hemiptera</taxon>
        <taxon>Sternorrhyncha</taxon>
        <taxon>Aphidomorpha</taxon>
        <taxon>Aphidoidea</taxon>
        <taxon>Aphididae</taxon>
        <taxon>Aphidini</taxon>
        <taxon>Aphis</taxon>
        <taxon>Aphis</taxon>
    </lineage>
</organism>
<keyword evidence="2" id="KW-1185">Reference proteome</keyword>
<reference evidence="1 2" key="1">
    <citation type="submission" date="2019-08" db="EMBL/GenBank/DDBJ databases">
        <title>The genome of the soybean aphid Biotype 1, its phylome, world population structure and adaptation to the North American continent.</title>
        <authorList>
            <person name="Giordano R."/>
            <person name="Donthu R.K."/>
            <person name="Hernandez A.G."/>
            <person name="Wright C.L."/>
            <person name="Zimin A.V."/>
        </authorList>
    </citation>
    <scope>NUCLEOTIDE SEQUENCE [LARGE SCALE GENOMIC DNA]</scope>
    <source>
        <tissue evidence="1">Whole aphids</tissue>
    </source>
</reference>
<accession>A0A6G0U4D3</accession>